<comment type="similarity">
    <text evidence="2">Belongs to the glycosyl hydrolase 35 family.</text>
</comment>
<dbReference type="InterPro" id="IPR017853">
    <property type="entry name" value="GH"/>
</dbReference>
<organism evidence="9 10">
    <name type="scientific">Carnegiea gigantea</name>
    <dbReference type="NCBI Taxonomy" id="171969"/>
    <lineage>
        <taxon>Eukaryota</taxon>
        <taxon>Viridiplantae</taxon>
        <taxon>Streptophyta</taxon>
        <taxon>Embryophyta</taxon>
        <taxon>Tracheophyta</taxon>
        <taxon>Spermatophyta</taxon>
        <taxon>Magnoliopsida</taxon>
        <taxon>eudicotyledons</taxon>
        <taxon>Gunneridae</taxon>
        <taxon>Pentapetalae</taxon>
        <taxon>Caryophyllales</taxon>
        <taxon>Cactineae</taxon>
        <taxon>Cactaceae</taxon>
        <taxon>Cactoideae</taxon>
        <taxon>Echinocereeae</taxon>
        <taxon>Carnegiea</taxon>
    </lineage>
</organism>
<evidence type="ECO:0000256" key="4">
    <source>
        <dbReference type="ARBA" id="ARBA00022729"/>
    </source>
</evidence>
<proteinExistence type="inferred from homology"/>
<accession>A0A9Q1K8L8</accession>
<comment type="caution">
    <text evidence="9">The sequence shown here is derived from an EMBL/GenBank/DDBJ whole genome shotgun (WGS) entry which is preliminary data.</text>
</comment>
<dbReference type="Proteomes" id="UP001153076">
    <property type="component" value="Unassembled WGS sequence"/>
</dbReference>
<evidence type="ECO:0000259" key="8">
    <source>
        <dbReference type="Pfam" id="PF17834"/>
    </source>
</evidence>
<dbReference type="AlphaFoldDB" id="A0A9Q1K8L8"/>
<name>A0A9Q1K8L8_9CARY</name>
<comment type="catalytic activity">
    <reaction evidence="1">
        <text>Hydrolysis of terminal non-reducing beta-D-galactose residues in beta-D-galactosides.</text>
        <dbReference type="EC" id="3.2.1.23"/>
    </reaction>
</comment>
<dbReference type="FunFam" id="2.60.120.260:FF:000142">
    <property type="entry name" value="Beta-galactosidase"/>
    <property type="match status" value="1"/>
</dbReference>
<evidence type="ECO:0000256" key="3">
    <source>
        <dbReference type="ARBA" id="ARBA00012756"/>
    </source>
</evidence>
<evidence type="ECO:0000259" key="7">
    <source>
        <dbReference type="Pfam" id="PF01301"/>
    </source>
</evidence>
<dbReference type="PRINTS" id="PR00742">
    <property type="entry name" value="GLHYDRLASE35"/>
</dbReference>
<feature type="domain" description="Glycoside hydrolase 35 catalytic" evidence="7">
    <location>
        <begin position="78"/>
        <end position="123"/>
    </location>
</feature>
<evidence type="ECO:0000256" key="2">
    <source>
        <dbReference type="ARBA" id="ARBA00009809"/>
    </source>
</evidence>
<dbReference type="EC" id="3.2.1.23" evidence="3"/>
<gene>
    <name evidence="9" type="ORF">Cgig2_027351</name>
</gene>
<dbReference type="Pfam" id="PF01301">
    <property type="entry name" value="Glyco_hydro_35"/>
    <property type="match status" value="1"/>
</dbReference>
<evidence type="ECO:0000256" key="1">
    <source>
        <dbReference type="ARBA" id="ARBA00001412"/>
    </source>
</evidence>
<reference evidence="9" key="1">
    <citation type="submission" date="2022-04" db="EMBL/GenBank/DDBJ databases">
        <title>Carnegiea gigantea Genome sequencing and assembly v2.</title>
        <authorList>
            <person name="Copetti D."/>
            <person name="Sanderson M.J."/>
            <person name="Burquez A."/>
            <person name="Wojciechowski M.F."/>
        </authorList>
    </citation>
    <scope>NUCLEOTIDE SEQUENCE</scope>
    <source>
        <strain evidence="9">SGP5-SGP5p</strain>
        <tissue evidence="9">Aerial part</tissue>
    </source>
</reference>
<protein>
    <recommendedName>
        <fullName evidence="3">beta-galactosidase</fullName>
        <ecNumber evidence="3">3.2.1.23</ecNumber>
    </recommendedName>
</protein>
<dbReference type="Gene3D" id="2.60.120.260">
    <property type="entry name" value="Galactose-binding domain-like"/>
    <property type="match status" value="1"/>
</dbReference>
<sequence length="218" mass="24304">MGGFGYKSSQWCKKGSEWKEKAKNLELELQQCYKAQSRLLEQLVVEKMNMGTMSNPVEMQGKDMRCGLPRWPFLITQYHGGTNFGCTTGGPFITTSYDYDAPIDEYGLPRLPKWGHLKELHGAIRLCEKALLGGQRTNLSLGHLLEANVYTDSSGICAAFISNAGNKTGAVVEFRSKMYHLLAWSVSILPDCKNVVYNTAKVSYLSMFPCLAETLLLV</sequence>
<keyword evidence="4" id="KW-0732">Signal</keyword>
<dbReference type="PANTHER" id="PTHR23421">
    <property type="entry name" value="BETA-GALACTOSIDASE RELATED"/>
    <property type="match status" value="1"/>
</dbReference>
<dbReference type="GO" id="GO:0004565">
    <property type="term" value="F:beta-galactosidase activity"/>
    <property type="evidence" value="ECO:0007669"/>
    <property type="project" value="UniProtKB-EC"/>
</dbReference>
<dbReference type="GO" id="GO:0005975">
    <property type="term" value="P:carbohydrate metabolic process"/>
    <property type="evidence" value="ECO:0007669"/>
    <property type="project" value="InterPro"/>
</dbReference>
<dbReference type="InterPro" id="IPR041392">
    <property type="entry name" value="GHD"/>
</dbReference>
<evidence type="ECO:0000256" key="6">
    <source>
        <dbReference type="ARBA" id="ARBA00023295"/>
    </source>
</evidence>
<dbReference type="InterPro" id="IPR031330">
    <property type="entry name" value="Gly_Hdrlase_35_cat"/>
</dbReference>
<keyword evidence="6" id="KW-0326">Glycosidase</keyword>
<keyword evidence="10" id="KW-1185">Reference proteome</keyword>
<evidence type="ECO:0000256" key="5">
    <source>
        <dbReference type="ARBA" id="ARBA00022801"/>
    </source>
</evidence>
<dbReference type="Pfam" id="PF17834">
    <property type="entry name" value="GHD"/>
    <property type="match status" value="1"/>
</dbReference>
<evidence type="ECO:0000313" key="9">
    <source>
        <dbReference type="EMBL" id="KAJ8438366.1"/>
    </source>
</evidence>
<dbReference type="EMBL" id="JAKOGI010000256">
    <property type="protein sequence ID" value="KAJ8438366.1"/>
    <property type="molecule type" value="Genomic_DNA"/>
</dbReference>
<dbReference type="OrthoDB" id="1684486at2759"/>
<evidence type="ECO:0000313" key="10">
    <source>
        <dbReference type="Proteomes" id="UP001153076"/>
    </source>
</evidence>
<feature type="domain" description="Beta-galactosidase beta-sandwich" evidence="8">
    <location>
        <begin position="146"/>
        <end position="202"/>
    </location>
</feature>
<dbReference type="SUPFAM" id="SSF51445">
    <property type="entry name" value="(Trans)glycosidases"/>
    <property type="match status" value="1"/>
</dbReference>
<dbReference type="InterPro" id="IPR001944">
    <property type="entry name" value="Glycoside_Hdrlase_35"/>
</dbReference>
<keyword evidence="5" id="KW-0378">Hydrolase</keyword>